<dbReference type="SUPFAM" id="SSF46785">
    <property type="entry name" value="Winged helix' DNA-binding domain"/>
    <property type="match status" value="1"/>
</dbReference>
<comment type="caution">
    <text evidence="5">The sequence shown here is derived from an EMBL/GenBank/DDBJ whole genome shotgun (WGS) entry which is preliminary data.</text>
</comment>
<sequence>MGRTADYSRQSCSIAATLEVIGDPWTLLVIRDAFQGVKRFEQWQERLGVARNVLAARLKTLVQHGVLEPRLYSERPPRNEYLLTAKGKDLSDVLVTLHGWGARHVYGEESAGFDMIHATCGHSLQPRLACSCCGELVNRRDIKLTRVENCPTVGEVMPRDTAAEEAA</sequence>
<protein>
    <submittedName>
        <fullName evidence="5">HxlR family transcriptional regulator</fullName>
    </submittedName>
</protein>
<name>A0A258HFL0_9CAUL</name>
<evidence type="ECO:0000259" key="4">
    <source>
        <dbReference type="PROSITE" id="PS51118"/>
    </source>
</evidence>
<dbReference type="PANTHER" id="PTHR33204:SF18">
    <property type="entry name" value="TRANSCRIPTIONAL REGULATORY PROTEIN"/>
    <property type="match status" value="1"/>
</dbReference>
<evidence type="ECO:0000256" key="2">
    <source>
        <dbReference type="ARBA" id="ARBA00023125"/>
    </source>
</evidence>
<dbReference type="InterPro" id="IPR002577">
    <property type="entry name" value="HTH_HxlR"/>
</dbReference>
<accession>A0A258HFL0</accession>
<keyword evidence="1" id="KW-0805">Transcription regulation</keyword>
<gene>
    <name evidence="5" type="ORF">B7Y86_14360</name>
</gene>
<dbReference type="EMBL" id="NCEQ01000016">
    <property type="protein sequence ID" value="OYX55122.1"/>
    <property type="molecule type" value="Genomic_DNA"/>
</dbReference>
<dbReference type="PROSITE" id="PS51118">
    <property type="entry name" value="HTH_HXLR"/>
    <property type="match status" value="1"/>
</dbReference>
<evidence type="ECO:0000256" key="1">
    <source>
        <dbReference type="ARBA" id="ARBA00023015"/>
    </source>
</evidence>
<dbReference type="InterPro" id="IPR036388">
    <property type="entry name" value="WH-like_DNA-bd_sf"/>
</dbReference>
<organism evidence="5 6">
    <name type="scientific">Brevundimonas subvibrioides</name>
    <dbReference type="NCBI Taxonomy" id="74313"/>
    <lineage>
        <taxon>Bacteria</taxon>
        <taxon>Pseudomonadati</taxon>
        <taxon>Pseudomonadota</taxon>
        <taxon>Alphaproteobacteria</taxon>
        <taxon>Caulobacterales</taxon>
        <taxon>Caulobacteraceae</taxon>
        <taxon>Brevundimonas</taxon>
    </lineage>
</organism>
<keyword evidence="2" id="KW-0238">DNA-binding</keyword>
<evidence type="ECO:0000313" key="5">
    <source>
        <dbReference type="EMBL" id="OYX55122.1"/>
    </source>
</evidence>
<dbReference type="GO" id="GO:0003677">
    <property type="term" value="F:DNA binding"/>
    <property type="evidence" value="ECO:0007669"/>
    <property type="project" value="UniProtKB-KW"/>
</dbReference>
<proteinExistence type="predicted"/>
<dbReference type="InterPro" id="IPR036390">
    <property type="entry name" value="WH_DNA-bd_sf"/>
</dbReference>
<dbReference type="Pfam" id="PF01638">
    <property type="entry name" value="HxlR"/>
    <property type="match status" value="1"/>
</dbReference>
<dbReference type="AlphaFoldDB" id="A0A258HFL0"/>
<reference evidence="5 6" key="1">
    <citation type="submission" date="2017-03" db="EMBL/GenBank/DDBJ databases">
        <title>Lifting the veil on microbial sulfur biogeochemistry in mining wastewaters.</title>
        <authorList>
            <person name="Kantor R.S."/>
            <person name="Colenbrander Nelson T."/>
            <person name="Marshall S."/>
            <person name="Bennett D."/>
            <person name="Apte S."/>
            <person name="Camacho D."/>
            <person name="Thomas B.C."/>
            <person name="Warren L.A."/>
            <person name="Banfield J.F."/>
        </authorList>
    </citation>
    <scope>NUCLEOTIDE SEQUENCE [LARGE SCALE GENOMIC DNA]</scope>
    <source>
        <strain evidence="5">32-68-21</strain>
    </source>
</reference>
<dbReference type="PANTHER" id="PTHR33204">
    <property type="entry name" value="TRANSCRIPTIONAL REGULATOR, MARR FAMILY"/>
    <property type="match status" value="1"/>
</dbReference>
<evidence type="ECO:0000313" key="6">
    <source>
        <dbReference type="Proteomes" id="UP000216147"/>
    </source>
</evidence>
<dbReference type="Proteomes" id="UP000216147">
    <property type="component" value="Unassembled WGS sequence"/>
</dbReference>
<keyword evidence="3" id="KW-0804">Transcription</keyword>
<evidence type="ECO:0000256" key="3">
    <source>
        <dbReference type="ARBA" id="ARBA00023163"/>
    </source>
</evidence>
<dbReference type="Gene3D" id="1.10.10.10">
    <property type="entry name" value="Winged helix-like DNA-binding domain superfamily/Winged helix DNA-binding domain"/>
    <property type="match status" value="1"/>
</dbReference>
<feature type="domain" description="HTH hxlR-type" evidence="4">
    <location>
        <begin position="12"/>
        <end position="109"/>
    </location>
</feature>